<dbReference type="Pfam" id="PF00501">
    <property type="entry name" value="AMP-binding"/>
    <property type="match status" value="1"/>
</dbReference>
<dbReference type="SUPFAM" id="SSF56801">
    <property type="entry name" value="Acetyl-CoA synthetase-like"/>
    <property type="match status" value="1"/>
</dbReference>
<sequence length="598" mass="65250">MSGQPDHLTEAATIHRRFRDRARRHPDAIAIRCDTTKLTYHQLDVHSDRIALGLQAHGVRPGDRVGILMGRSERAVVAMLAVLKLGCGYVPLDAAHPIGRLRYIVADARPRVLIAEPDGPRIPEAVTVSFDDLDRDDQTVIEWPEDAEAAAYTVYTSGTTGRPKGVVVAHRSVVSLIDATRQPLGLNETDVWSWFHSVAFDFSVWEIWGPLLTGARLVVVPDEARRSPEALGGLLRRESVTVLNQTPTAFHQLAAVELDGSRPWPVRLIVFGGETLHTRSLLLWLERYPRCRLVNMYGITETTVHVTWQPVTPQIATVGSRSVGTAIDGWTVRVVDDRLRDRPTGEIGEIVVAGAGLAVGYLHRPELTAQRFVTDPATGERWYRSGDLGRIADDGTLEHLGRVDDQVQLRGHRIELAEIHTVLTENPIVREAAVVLRHGVADDDATARLDAYVVIAEDAASVSTTAIRARAAEMLPEYMVPSTVTVLPALPLTDNGKLDRKALPPPSFGDDGAAGPDEAVDAVTAAWRGVLGVSIGPDDDFFDAGGNSLSAMRLVRELRRRLNVDLTIAEIYAHPSPARLTRALAKRGASGEHSAILP</sequence>
<keyword evidence="5" id="KW-1185">Reference proteome</keyword>
<dbReference type="PANTHER" id="PTHR45527">
    <property type="entry name" value="NONRIBOSOMAL PEPTIDE SYNTHETASE"/>
    <property type="match status" value="1"/>
</dbReference>
<name>A0A543AS27_9ACTN</name>
<dbReference type="InterPro" id="IPR000873">
    <property type="entry name" value="AMP-dep_synth/lig_dom"/>
</dbReference>
<dbReference type="PANTHER" id="PTHR45527:SF1">
    <property type="entry name" value="FATTY ACID SYNTHASE"/>
    <property type="match status" value="1"/>
</dbReference>
<dbReference type="Pfam" id="PF13193">
    <property type="entry name" value="AMP-binding_C"/>
    <property type="match status" value="1"/>
</dbReference>
<dbReference type="Gene3D" id="3.40.50.12780">
    <property type="entry name" value="N-terminal domain of ligase-like"/>
    <property type="match status" value="1"/>
</dbReference>
<dbReference type="SMART" id="SM00823">
    <property type="entry name" value="PKS_PP"/>
    <property type="match status" value="1"/>
</dbReference>
<evidence type="ECO:0000256" key="1">
    <source>
        <dbReference type="ARBA" id="ARBA00022450"/>
    </source>
</evidence>
<gene>
    <name evidence="4" type="ORF">FB566_0812</name>
</gene>
<organism evidence="4 5">
    <name type="scientific">Stackebrandtia endophytica</name>
    <dbReference type="NCBI Taxonomy" id="1496996"/>
    <lineage>
        <taxon>Bacteria</taxon>
        <taxon>Bacillati</taxon>
        <taxon>Actinomycetota</taxon>
        <taxon>Actinomycetes</taxon>
        <taxon>Glycomycetales</taxon>
        <taxon>Glycomycetaceae</taxon>
        <taxon>Stackebrandtia</taxon>
    </lineage>
</organism>
<dbReference type="AlphaFoldDB" id="A0A543AS27"/>
<reference evidence="4 5" key="1">
    <citation type="submission" date="2019-06" db="EMBL/GenBank/DDBJ databases">
        <title>Sequencing the genomes of 1000 actinobacteria strains.</title>
        <authorList>
            <person name="Klenk H.-P."/>
        </authorList>
    </citation>
    <scope>NUCLEOTIDE SEQUENCE [LARGE SCALE GENOMIC DNA]</scope>
    <source>
        <strain evidence="4 5">DSM 45928</strain>
    </source>
</reference>
<proteinExistence type="predicted"/>
<keyword evidence="1" id="KW-0596">Phosphopantetheine</keyword>
<dbReference type="Gene3D" id="1.10.1200.10">
    <property type="entry name" value="ACP-like"/>
    <property type="match status" value="1"/>
</dbReference>
<dbReference type="FunFam" id="3.40.50.12780:FF:000012">
    <property type="entry name" value="Non-ribosomal peptide synthetase"/>
    <property type="match status" value="1"/>
</dbReference>
<dbReference type="GO" id="GO:0043041">
    <property type="term" value="P:amino acid activation for nonribosomal peptide biosynthetic process"/>
    <property type="evidence" value="ECO:0007669"/>
    <property type="project" value="TreeGrafter"/>
</dbReference>
<dbReference type="InterPro" id="IPR006162">
    <property type="entry name" value="Ppantetheine_attach_site"/>
</dbReference>
<feature type="domain" description="Carrier" evidence="3">
    <location>
        <begin position="514"/>
        <end position="588"/>
    </location>
</feature>
<protein>
    <submittedName>
        <fullName evidence="4">Amino acid adenylation domain-containing protein</fullName>
    </submittedName>
</protein>
<dbReference type="GO" id="GO:0044550">
    <property type="term" value="P:secondary metabolite biosynthetic process"/>
    <property type="evidence" value="ECO:0007669"/>
    <property type="project" value="TreeGrafter"/>
</dbReference>
<accession>A0A543AS27</accession>
<keyword evidence="2" id="KW-0597">Phosphoprotein</keyword>
<dbReference type="InterPro" id="IPR020806">
    <property type="entry name" value="PKS_PP-bd"/>
</dbReference>
<dbReference type="InterPro" id="IPR042099">
    <property type="entry name" value="ANL_N_sf"/>
</dbReference>
<dbReference type="PROSITE" id="PS00012">
    <property type="entry name" value="PHOSPHOPANTETHEINE"/>
    <property type="match status" value="1"/>
</dbReference>
<evidence type="ECO:0000259" key="3">
    <source>
        <dbReference type="PROSITE" id="PS50075"/>
    </source>
</evidence>
<dbReference type="EMBL" id="VFOW01000001">
    <property type="protein sequence ID" value="TQL75315.1"/>
    <property type="molecule type" value="Genomic_DNA"/>
</dbReference>
<dbReference type="InterPro" id="IPR010071">
    <property type="entry name" value="AA_adenyl_dom"/>
</dbReference>
<comment type="caution">
    <text evidence="4">The sequence shown here is derived from an EMBL/GenBank/DDBJ whole genome shotgun (WGS) entry which is preliminary data.</text>
</comment>
<dbReference type="InterPro" id="IPR036736">
    <property type="entry name" value="ACP-like_sf"/>
</dbReference>
<evidence type="ECO:0000256" key="2">
    <source>
        <dbReference type="ARBA" id="ARBA00022553"/>
    </source>
</evidence>
<dbReference type="Proteomes" id="UP000317043">
    <property type="component" value="Unassembled WGS sequence"/>
</dbReference>
<dbReference type="GO" id="GO:0005829">
    <property type="term" value="C:cytosol"/>
    <property type="evidence" value="ECO:0007669"/>
    <property type="project" value="TreeGrafter"/>
</dbReference>
<dbReference type="Gene3D" id="3.30.300.30">
    <property type="match status" value="1"/>
</dbReference>
<dbReference type="InParanoid" id="A0A543AS27"/>
<dbReference type="PROSITE" id="PS50075">
    <property type="entry name" value="CARRIER"/>
    <property type="match status" value="1"/>
</dbReference>
<dbReference type="Pfam" id="PF00550">
    <property type="entry name" value="PP-binding"/>
    <property type="match status" value="1"/>
</dbReference>
<dbReference type="SUPFAM" id="SSF47336">
    <property type="entry name" value="ACP-like"/>
    <property type="match status" value="1"/>
</dbReference>
<evidence type="ECO:0000313" key="5">
    <source>
        <dbReference type="Proteomes" id="UP000317043"/>
    </source>
</evidence>
<dbReference type="InterPro" id="IPR009081">
    <property type="entry name" value="PP-bd_ACP"/>
</dbReference>
<evidence type="ECO:0000313" key="4">
    <source>
        <dbReference type="EMBL" id="TQL75315.1"/>
    </source>
</evidence>
<dbReference type="NCBIfam" id="TIGR01733">
    <property type="entry name" value="AA-adenyl-dom"/>
    <property type="match status" value="1"/>
</dbReference>
<dbReference type="InterPro" id="IPR025110">
    <property type="entry name" value="AMP-bd_C"/>
</dbReference>
<dbReference type="InterPro" id="IPR045851">
    <property type="entry name" value="AMP-bd_C_sf"/>
</dbReference>
<dbReference type="GO" id="GO:0031177">
    <property type="term" value="F:phosphopantetheine binding"/>
    <property type="evidence" value="ECO:0007669"/>
    <property type="project" value="InterPro"/>
</dbReference>
<dbReference type="RefSeq" id="WP_211347519.1">
    <property type="nucleotide sequence ID" value="NZ_JBHTGS010000001.1"/>
</dbReference>